<comment type="subcellular location">
    <subcellularLocation>
        <location evidence="1">Cytoplasm</location>
    </subcellularLocation>
</comment>
<keyword evidence="4" id="KW-0687">Ribonucleoprotein</keyword>
<feature type="compositionally biased region" description="Polar residues" evidence="5">
    <location>
        <begin position="81"/>
        <end position="109"/>
    </location>
</feature>
<evidence type="ECO:0000256" key="5">
    <source>
        <dbReference type="SAM" id="MobiDB-lite"/>
    </source>
</evidence>
<evidence type="ECO:0000256" key="2">
    <source>
        <dbReference type="ARBA" id="ARBA00022490"/>
    </source>
</evidence>
<dbReference type="Proteomes" id="UP000244811">
    <property type="component" value="Chromosome 1"/>
</dbReference>
<proteinExistence type="predicted"/>
<dbReference type="SUPFAM" id="SSF69695">
    <property type="entry name" value="SRP19"/>
    <property type="match status" value="1"/>
</dbReference>
<dbReference type="InterPro" id="IPR036521">
    <property type="entry name" value="SRP19-like_sf"/>
</dbReference>
<keyword evidence="2" id="KW-0963">Cytoplasm</keyword>
<keyword evidence="3" id="KW-0733">Signal recognition particle</keyword>
<dbReference type="Gene3D" id="3.30.56.30">
    <property type="entry name" value="Signal recognition particle, SRP19-like subunit"/>
    <property type="match status" value="1"/>
</dbReference>
<evidence type="ECO:0000256" key="1">
    <source>
        <dbReference type="ARBA" id="ARBA00004496"/>
    </source>
</evidence>
<dbReference type="GO" id="GO:0006617">
    <property type="term" value="P:SRP-dependent cotranslational protein targeting to membrane, signal sequence recognition"/>
    <property type="evidence" value="ECO:0007669"/>
    <property type="project" value="TreeGrafter"/>
</dbReference>
<evidence type="ECO:0000256" key="4">
    <source>
        <dbReference type="ARBA" id="ARBA00023274"/>
    </source>
</evidence>
<dbReference type="AlphaFoldDB" id="A0A976XIV5"/>
<reference evidence="6" key="1">
    <citation type="submission" date="2022-07" db="EMBL/GenBank/DDBJ databases">
        <title>Evaluation of T. orientalis genome assembly methods using nanopore sequencing and analysis of variation between genomes.</title>
        <authorList>
            <person name="Yam J."/>
            <person name="Micallef M.L."/>
            <person name="Liu M."/>
            <person name="Djordjevic S.P."/>
            <person name="Bogema D.R."/>
            <person name="Jenkins C."/>
        </authorList>
    </citation>
    <scope>NUCLEOTIDE SEQUENCE</scope>
    <source>
        <strain evidence="6">Goon Nure</strain>
    </source>
</reference>
<dbReference type="PANTHER" id="PTHR17453">
    <property type="entry name" value="SIGNAL RECOGNITION PARTICLE 19 KD PROTEIN"/>
    <property type="match status" value="1"/>
</dbReference>
<dbReference type="Pfam" id="PF01922">
    <property type="entry name" value="SRP19"/>
    <property type="match status" value="1"/>
</dbReference>
<organism evidence="6 7">
    <name type="scientific">Theileria orientalis</name>
    <dbReference type="NCBI Taxonomy" id="68886"/>
    <lineage>
        <taxon>Eukaryota</taxon>
        <taxon>Sar</taxon>
        <taxon>Alveolata</taxon>
        <taxon>Apicomplexa</taxon>
        <taxon>Aconoidasida</taxon>
        <taxon>Piroplasmida</taxon>
        <taxon>Theileriidae</taxon>
        <taxon>Theileria</taxon>
    </lineage>
</organism>
<feature type="compositionally biased region" description="Basic residues" evidence="5">
    <location>
        <begin position="153"/>
        <end position="162"/>
    </location>
</feature>
<feature type="region of interest" description="Disordered" evidence="5">
    <location>
        <begin position="129"/>
        <end position="162"/>
    </location>
</feature>
<dbReference type="EMBL" id="CP056069">
    <property type="protein sequence ID" value="UVC49366.1"/>
    <property type="molecule type" value="Genomic_DNA"/>
</dbReference>
<evidence type="ECO:0000313" key="6">
    <source>
        <dbReference type="EMBL" id="UVC49366.1"/>
    </source>
</evidence>
<dbReference type="GO" id="GO:0005786">
    <property type="term" value="C:signal recognition particle, endoplasmic reticulum targeting"/>
    <property type="evidence" value="ECO:0007669"/>
    <property type="project" value="UniProtKB-KW"/>
</dbReference>
<protein>
    <submittedName>
        <fullName evidence="6">Signal recognition particle</fullName>
    </submittedName>
</protein>
<evidence type="ECO:0000256" key="3">
    <source>
        <dbReference type="ARBA" id="ARBA00023135"/>
    </source>
</evidence>
<name>A0A976XIV5_THEOR</name>
<dbReference type="InterPro" id="IPR002778">
    <property type="entry name" value="Signal_recog_particle_SRP19"/>
</dbReference>
<accession>A0A976XIV5</accession>
<dbReference type="PANTHER" id="PTHR17453:SF0">
    <property type="entry name" value="SIGNAL RECOGNITION PARTICLE 19 KDA PROTEIN"/>
    <property type="match status" value="1"/>
</dbReference>
<dbReference type="GO" id="GO:0008312">
    <property type="term" value="F:7S RNA binding"/>
    <property type="evidence" value="ECO:0007669"/>
    <property type="project" value="InterPro"/>
</dbReference>
<sequence>MNSDTDHSNWNIIYPSYLDKDSTTSQGRKVSLSIAVSKPTLDEIKSVLEHLNVPHIVEPRKRYPRNWLVPGRVRVYLGDSSDANGANASTNKGSTSTTAPDSTNGTNNVSKKRTKKQLLNEIATLISQLKTRQTSISSTKSSTDKGSGTSTSSKKKPGKKKR</sequence>
<feature type="region of interest" description="Disordered" evidence="5">
    <location>
        <begin position="79"/>
        <end position="115"/>
    </location>
</feature>
<gene>
    <name evidence="6" type="ORF">MACK_003197</name>
</gene>
<evidence type="ECO:0000313" key="7">
    <source>
        <dbReference type="Proteomes" id="UP000244811"/>
    </source>
</evidence>
<feature type="compositionally biased region" description="Low complexity" evidence="5">
    <location>
        <begin position="130"/>
        <end position="152"/>
    </location>
</feature>